<reference evidence="1 2" key="1">
    <citation type="submission" date="2020-12" db="EMBL/GenBank/DDBJ databases">
        <title>FDA dAtabase for Regulatory Grade micrObial Sequences (FDA-ARGOS): Supporting development and validation of Infectious Disease Dx tests.</title>
        <authorList>
            <person name="Kerrigan L."/>
            <person name="Long C."/>
            <person name="Tallon L."/>
            <person name="Sadzewicz L."/>
            <person name="Zhao X."/>
            <person name="Boylan J."/>
            <person name="Ott S."/>
            <person name="Bowen H."/>
            <person name="Vavikolanu K."/>
            <person name="Mehta A."/>
            <person name="Aluvathingal J."/>
            <person name="Nadendla S."/>
            <person name="Yan Y."/>
            <person name="Sichtig H."/>
        </authorList>
    </citation>
    <scope>NUCLEOTIDE SEQUENCE [LARGE SCALE GENOMIC DNA]</scope>
    <source>
        <strain evidence="1 2">FDAARGOS_1031</strain>
    </source>
</reference>
<gene>
    <name evidence="1" type="ORF">I6H88_03800</name>
</gene>
<keyword evidence="2" id="KW-1185">Reference proteome</keyword>
<dbReference type="PANTHER" id="PTHR39244">
    <property type="entry name" value="NATTERIN-4"/>
    <property type="match status" value="1"/>
</dbReference>
<dbReference type="PROSITE" id="PS51257">
    <property type="entry name" value="PROKAR_LIPOPROTEIN"/>
    <property type="match status" value="1"/>
</dbReference>
<name>A0A7T7V0Q7_9FLAO</name>
<dbReference type="SUPFAM" id="SSF56973">
    <property type="entry name" value="Aerolisin/ETX pore-forming domain"/>
    <property type="match status" value="1"/>
</dbReference>
<dbReference type="Proteomes" id="UP000595426">
    <property type="component" value="Chromosome"/>
</dbReference>
<dbReference type="RefSeq" id="WP_034868662.1">
    <property type="nucleotide sequence ID" value="NZ_CAJJUP010000002.1"/>
</dbReference>
<dbReference type="InterPro" id="IPR053237">
    <property type="entry name" value="Natterin_C"/>
</dbReference>
<dbReference type="AlphaFoldDB" id="A0A7T7V0Q7"/>
<proteinExistence type="predicted"/>
<dbReference type="Gene3D" id="2.170.15.10">
    <property type="entry name" value="Proaerolysin, chain A, domain 3"/>
    <property type="match status" value="1"/>
</dbReference>
<accession>A0A7T7V0Q7</accession>
<sequence>MKKIISLLFSSIILILLSSCSREDEIKNEKNALQASASILKNAGNFIEDRSSSFLELKDYPVNIISKENVNGNFYLTTQGTNRNATFEKQNNSDNQKFYLEFPSESNGGISIYTFINGQKYVLTTGINPATNSLIPKIRDNSFRGTFWQFLGGSTVHPDAYILQNTGIRYRDNGITTYGVIGNSDASKIFVDKYLSQGKQEFEIRPIDDFEIISLEYDNPDTGTMIQQPDFITTWFYSNNTSVQQSMTTGFSKRASFSSNWSKTTGGSLNVNGTIKVGIPIIAEKKITTTVNTNYSATYGKSESMEDTQTYNFPIVIAPRTSVTATATVGRYLINLNYTAKLRGKNTGKLITLKGTWNGVSCTDIKVTLEQRNLDTNSIVAKKVLSEVPKTLYKL</sequence>
<evidence type="ECO:0000313" key="1">
    <source>
        <dbReference type="EMBL" id="QQN59717.1"/>
    </source>
</evidence>
<dbReference type="Pfam" id="PF03318">
    <property type="entry name" value="ETX_MTX2"/>
    <property type="match status" value="1"/>
</dbReference>
<dbReference type="InterPro" id="IPR004991">
    <property type="entry name" value="Aerolysin-like"/>
</dbReference>
<evidence type="ECO:0000313" key="2">
    <source>
        <dbReference type="Proteomes" id="UP000595426"/>
    </source>
</evidence>
<protein>
    <submittedName>
        <fullName evidence="1">ETX/MTX2 family pore-forming toxin</fullName>
    </submittedName>
</protein>
<dbReference type="CDD" id="cd20240">
    <property type="entry name" value="PFM_aerolysin-like"/>
    <property type="match status" value="1"/>
</dbReference>
<organism evidence="1 2">
    <name type="scientific">Elizabethkingia bruuniana</name>
    <dbReference type="NCBI Taxonomy" id="1756149"/>
    <lineage>
        <taxon>Bacteria</taxon>
        <taxon>Pseudomonadati</taxon>
        <taxon>Bacteroidota</taxon>
        <taxon>Flavobacteriia</taxon>
        <taxon>Flavobacteriales</taxon>
        <taxon>Weeksellaceae</taxon>
        <taxon>Elizabethkingia</taxon>
    </lineage>
</organism>
<dbReference type="KEGG" id="egm:AYC65_13815"/>
<dbReference type="PANTHER" id="PTHR39244:SF5">
    <property type="entry name" value="NATTERIN-3-LIKE"/>
    <property type="match status" value="1"/>
</dbReference>
<dbReference type="EMBL" id="CP067018">
    <property type="protein sequence ID" value="QQN59717.1"/>
    <property type="molecule type" value="Genomic_DNA"/>
</dbReference>
<dbReference type="GeneID" id="93133990"/>
<dbReference type="OrthoDB" id="1307976at2"/>